<gene>
    <name evidence="1" type="ORF">JOC77_004302</name>
</gene>
<dbReference type="Proteomes" id="UP000823486">
    <property type="component" value="Unassembled WGS sequence"/>
</dbReference>
<evidence type="ECO:0008006" key="3">
    <source>
        <dbReference type="Google" id="ProtNLM"/>
    </source>
</evidence>
<evidence type="ECO:0000313" key="1">
    <source>
        <dbReference type="EMBL" id="MBM7694823.1"/>
    </source>
</evidence>
<proteinExistence type="predicted"/>
<dbReference type="EMBL" id="JAFBFI010000039">
    <property type="protein sequence ID" value="MBM7694823.1"/>
    <property type="molecule type" value="Genomic_DNA"/>
</dbReference>
<name>A0ABS2QQT5_9BACI</name>
<evidence type="ECO:0000313" key="2">
    <source>
        <dbReference type="Proteomes" id="UP000823486"/>
    </source>
</evidence>
<comment type="caution">
    <text evidence="1">The sequence shown here is derived from an EMBL/GenBank/DDBJ whole genome shotgun (WGS) entry which is preliminary data.</text>
</comment>
<reference evidence="1 2" key="1">
    <citation type="submission" date="2021-01" db="EMBL/GenBank/DDBJ databases">
        <title>Genomic Encyclopedia of Type Strains, Phase IV (KMG-IV): sequencing the most valuable type-strain genomes for metagenomic binning, comparative biology and taxonomic classification.</title>
        <authorList>
            <person name="Goeker M."/>
        </authorList>
    </citation>
    <scope>NUCLEOTIDE SEQUENCE [LARGE SCALE GENOMIC DNA]</scope>
    <source>
        <strain evidence="1 2">DSM 105482</strain>
    </source>
</reference>
<dbReference type="RefSeq" id="WP_204548358.1">
    <property type="nucleotide sequence ID" value="NZ_JAFBFI010000039.1"/>
</dbReference>
<organism evidence="1 2">
    <name type="scientific">Peribacillus deserti</name>
    <dbReference type="NCBI Taxonomy" id="673318"/>
    <lineage>
        <taxon>Bacteria</taxon>
        <taxon>Bacillati</taxon>
        <taxon>Bacillota</taxon>
        <taxon>Bacilli</taxon>
        <taxon>Bacillales</taxon>
        <taxon>Bacillaceae</taxon>
        <taxon>Peribacillus</taxon>
    </lineage>
</organism>
<accession>A0ABS2QQT5</accession>
<protein>
    <recommendedName>
        <fullName evidence="3">Bacillus phage SPbeta YonK domain-containing protein</fullName>
    </recommendedName>
</protein>
<keyword evidence="2" id="KW-1185">Reference proteome</keyword>
<sequence>MSKVNQRKRYSVVVEGNGKIEHAVIISESLDLMYWQVHKLYGHLLKDENGKDVGNVSFEESTLA</sequence>